<evidence type="ECO:0008006" key="3">
    <source>
        <dbReference type="Google" id="ProtNLM"/>
    </source>
</evidence>
<reference evidence="1" key="1">
    <citation type="submission" date="2022-12" db="EMBL/GenBank/DDBJ databases">
        <title>Bacterial isolates from different developmental stages of Nematostella vectensis.</title>
        <authorList>
            <person name="Fraune S."/>
        </authorList>
    </citation>
    <scope>NUCLEOTIDE SEQUENCE</scope>
    <source>
        <strain evidence="1">G21630-S1</strain>
    </source>
</reference>
<dbReference type="RefSeq" id="WP_269422833.1">
    <property type="nucleotide sequence ID" value="NZ_JAPWGY010000002.1"/>
</dbReference>
<evidence type="ECO:0000313" key="1">
    <source>
        <dbReference type="EMBL" id="MCZ4280650.1"/>
    </source>
</evidence>
<sequence length="137" mass="15486">MKVESRNIWQDGRKIKLHAVLEELSENFSCDSYLWSLLYFDGKGSPPANLSVPDLEDVVRSNPKGYLFSWAEVCDFAATLYDTNDCLIVAVKEEASLVKAELDKDDFSRCEIVIDYHDSTILTLLMKDEATLPESSV</sequence>
<dbReference type="EMBL" id="JAPWGY010000002">
    <property type="protein sequence ID" value="MCZ4280650.1"/>
    <property type="molecule type" value="Genomic_DNA"/>
</dbReference>
<protein>
    <recommendedName>
        <fullName evidence="3">Integron gene cassette protein</fullName>
    </recommendedName>
</protein>
<accession>A0ABT4LI90</accession>
<name>A0ABT4LI90_9PROT</name>
<evidence type="ECO:0000313" key="2">
    <source>
        <dbReference type="Proteomes" id="UP001069802"/>
    </source>
</evidence>
<comment type="caution">
    <text evidence="1">The sequence shown here is derived from an EMBL/GenBank/DDBJ whole genome shotgun (WGS) entry which is preliminary data.</text>
</comment>
<dbReference type="Proteomes" id="UP001069802">
    <property type="component" value="Unassembled WGS sequence"/>
</dbReference>
<gene>
    <name evidence="1" type="ORF">O4H49_07660</name>
</gene>
<proteinExistence type="predicted"/>
<organism evidence="1 2">
    <name type="scientific">Kiloniella laminariae</name>
    <dbReference type="NCBI Taxonomy" id="454162"/>
    <lineage>
        <taxon>Bacteria</taxon>
        <taxon>Pseudomonadati</taxon>
        <taxon>Pseudomonadota</taxon>
        <taxon>Alphaproteobacteria</taxon>
        <taxon>Rhodospirillales</taxon>
        <taxon>Kiloniellaceae</taxon>
        <taxon>Kiloniella</taxon>
    </lineage>
</organism>
<keyword evidence="2" id="KW-1185">Reference proteome</keyword>